<dbReference type="GO" id="GO:0003677">
    <property type="term" value="F:DNA binding"/>
    <property type="evidence" value="ECO:0007669"/>
    <property type="project" value="InterPro"/>
</dbReference>
<dbReference type="PANTHER" id="PTHR37299">
    <property type="entry name" value="TRANSCRIPTIONAL REGULATOR-RELATED"/>
    <property type="match status" value="1"/>
</dbReference>
<evidence type="ECO:0000313" key="5">
    <source>
        <dbReference type="EMBL" id="QWQ20451.2"/>
    </source>
</evidence>
<dbReference type="GO" id="GO:0000156">
    <property type="term" value="F:phosphorelay response regulator activity"/>
    <property type="evidence" value="ECO:0007669"/>
    <property type="project" value="InterPro"/>
</dbReference>
<feature type="domain" description="Response regulatory" evidence="3">
    <location>
        <begin position="2"/>
        <end position="115"/>
    </location>
</feature>
<dbReference type="Gene3D" id="2.40.50.1020">
    <property type="entry name" value="LytTr DNA-binding domain"/>
    <property type="match status" value="1"/>
</dbReference>
<proteinExistence type="predicted"/>
<dbReference type="InterPro" id="IPR046947">
    <property type="entry name" value="LytR-like"/>
</dbReference>
<dbReference type="Pfam" id="PF00072">
    <property type="entry name" value="Response_reg"/>
    <property type="match status" value="1"/>
</dbReference>
<keyword evidence="1" id="KW-0902">Two-component regulatory system</keyword>
<dbReference type="SMART" id="SM00850">
    <property type="entry name" value="LytTR"/>
    <property type="match status" value="1"/>
</dbReference>
<dbReference type="PROSITE" id="PS50930">
    <property type="entry name" value="HTH_LYTTR"/>
    <property type="match status" value="1"/>
</dbReference>
<dbReference type="NCBIfam" id="NF008677">
    <property type="entry name" value="PRK11697.1"/>
    <property type="match status" value="1"/>
</dbReference>
<dbReference type="PROSITE" id="PS50110">
    <property type="entry name" value="RESPONSE_REGULATORY"/>
    <property type="match status" value="1"/>
</dbReference>
<evidence type="ECO:0000313" key="6">
    <source>
        <dbReference type="Proteomes" id="UP000682358"/>
    </source>
</evidence>
<reference evidence="5" key="1">
    <citation type="submission" date="2021-06" db="EMBL/GenBank/DDBJ databases">
        <title>Emergence of genetically related NDM-1-producing Providencia rettgeri strains in Argentina.</title>
        <authorList>
            <person name="Pasteran F."/>
            <person name="Meo A."/>
            <person name="Gomez S."/>
            <person name="Derdoy L."/>
            <person name="Albronoz E."/>
            <person name="Faccone D."/>
            <person name="Guerriero L."/>
            <person name="Archuby D."/>
            <person name="Tarzia A."/>
            <person name="Lopez M."/>
            <person name="Corso A."/>
        </authorList>
    </citation>
    <scope>NUCLEOTIDE SEQUENCE</scope>
    <source>
        <strain evidence="5">PreM15628</strain>
    </source>
</reference>
<name>A0AAJ4THY6_PRORE</name>
<evidence type="ECO:0000259" key="4">
    <source>
        <dbReference type="PROSITE" id="PS50930"/>
    </source>
</evidence>
<keyword evidence="2" id="KW-0597">Phosphoprotein</keyword>
<dbReference type="InterPro" id="IPR001789">
    <property type="entry name" value="Sig_transdc_resp-reg_receiver"/>
</dbReference>
<dbReference type="InterPro" id="IPR007492">
    <property type="entry name" value="LytTR_DNA-bd_dom"/>
</dbReference>
<dbReference type="SMART" id="SM00448">
    <property type="entry name" value="REC"/>
    <property type="match status" value="1"/>
</dbReference>
<evidence type="ECO:0000259" key="3">
    <source>
        <dbReference type="PROSITE" id="PS50110"/>
    </source>
</evidence>
<dbReference type="AlphaFoldDB" id="A0AAJ4THY6"/>
<sequence length="251" mass="28757">MNVLIVDDEPLARENVRCLLEEHDDIEIIGECANAIEAIGVIHKKKPDVVFLDIQMPRLTGLEMVRMLDPEDRPYIVFLTAFNEFAIQAFEEHAFDYLLKPLETERLKKTLNRLRQGKQKQNLELLSNNDPLKFIPCTGHSRIYLMKLDEVLYATSRMSGVYVMSTQGQEGFTELTLRTLETRTPLVRCHRQYLVNMTQLNEILFGDGGQAELVLSSGEHIPVSRRYLKPLKEALGLVWVALQLPTHKLGV</sequence>
<feature type="modified residue" description="4-aspartylphosphate" evidence="2">
    <location>
        <position position="53"/>
    </location>
</feature>
<dbReference type="EMBL" id="CP076405">
    <property type="protein sequence ID" value="QWQ20451.2"/>
    <property type="molecule type" value="Genomic_DNA"/>
</dbReference>
<protein>
    <submittedName>
        <fullName evidence="5">Two-component system response regulator BtsR</fullName>
    </submittedName>
</protein>
<gene>
    <name evidence="5" type="primary">btsR</name>
    <name evidence="5" type="synonym">yehT</name>
    <name evidence="5" type="ORF">KOF27_18000</name>
</gene>
<dbReference type="Pfam" id="PF04397">
    <property type="entry name" value="LytTR"/>
    <property type="match status" value="1"/>
</dbReference>
<dbReference type="SUPFAM" id="SSF52172">
    <property type="entry name" value="CheY-like"/>
    <property type="match status" value="1"/>
</dbReference>
<dbReference type="CDD" id="cd17532">
    <property type="entry name" value="REC_LytTR_AlgR-like"/>
    <property type="match status" value="1"/>
</dbReference>
<feature type="domain" description="HTH LytTR-type" evidence="4">
    <location>
        <begin position="135"/>
        <end position="237"/>
    </location>
</feature>
<dbReference type="FunFam" id="2.40.50.1020:FF:000001">
    <property type="entry name" value="Two-component response regulator yehT"/>
    <property type="match status" value="1"/>
</dbReference>
<dbReference type="PANTHER" id="PTHR37299:SF1">
    <property type="entry name" value="STAGE 0 SPORULATION PROTEIN A HOMOLOG"/>
    <property type="match status" value="1"/>
</dbReference>
<accession>A0AAJ4THY6</accession>
<evidence type="ECO:0000256" key="2">
    <source>
        <dbReference type="PROSITE-ProRule" id="PRU00169"/>
    </source>
</evidence>
<evidence type="ECO:0000256" key="1">
    <source>
        <dbReference type="ARBA" id="ARBA00023012"/>
    </source>
</evidence>
<organism evidence="5 6">
    <name type="scientific">Providencia rettgeri</name>
    <dbReference type="NCBI Taxonomy" id="587"/>
    <lineage>
        <taxon>Bacteria</taxon>
        <taxon>Pseudomonadati</taxon>
        <taxon>Pseudomonadota</taxon>
        <taxon>Gammaproteobacteria</taxon>
        <taxon>Enterobacterales</taxon>
        <taxon>Morganellaceae</taxon>
        <taxon>Providencia</taxon>
    </lineage>
</organism>
<dbReference type="FunFam" id="3.40.50.2300:FF:000051">
    <property type="entry name" value="Two-component response regulator yehT"/>
    <property type="match status" value="1"/>
</dbReference>
<dbReference type="Gene3D" id="3.40.50.2300">
    <property type="match status" value="1"/>
</dbReference>
<dbReference type="Proteomes" id="UP000682358">
    <property type="component" value="Chromosome"/>
</dbReference>
<dbReference type="InterPro" id="IPR011006">
    <property type="entry name" value="CheY-like_superfamily"/>
</dbReference>